<dbReference type="Proteomes" id="UP001056120">
    <property type="component" value="Linkage Group LG17"/>
</dbReference>
<reference evidence="1 2" key="2">
    <citation type="journal article" date="2022" name="Mol. Ecol. Resour.">
        <title>The genomes of chicory, endive, great burdock and yacon provide insights into Asteraceae paleo-polyploidization history and plant inulin production.</title>
        <authorList>
            <person name="Fan W."/>
            <person name="Wang S."/>
            <person name="Wang H."/>
            <person name="Wang A."/>
            <person name="Jiang F."/>
            <person name="Liu H."/>
            <person name="Zhao H."/>
            <person name="Xu D."/>
            <person name="Zhang Y."/>
        </authorList>
    </citation>
    <scope>NUCLEOTIDE SEQUENCE [LARGE SCALE GENOMIC DNA]</scope>
    <source>
        <strain evidence="2">cv. Yunnan</strain>
        <tissue evidence="1">Leaves</tissue>
    </source>
</reference>
<gene>
    <name evidence="1" type="ORF">L1987_53745</name>
</gene>
<keyword evidence="2" id="KW-1185">Reference proteome</keyword>
<organism evidence="1 2">
    <name type="scientific">Smallanthus sonchifolius</name>
    <dbReference type="NCBI Taxonomy" id="185202"/>
    <lineage>
        <taxon>Eukaryota</taxon>
        <taxon>Viridiplantae</taxon>
        <taxon>Streptophyta</taxon>
        <taxon>Embryophyta</taxon>
        <taxon>Tracheophyta</taxon>
        <taxon>Spermatophyta</taxon>
        <taxon>Magnoliopsida</taxon>
        <taxon>eudicotyledons</taxon>
        <taxon>Gunneridae</taxon>
        <taxon>Pentapetalae</taxon>
        <taxon>asterids</taxon>
        <taxon>campanulids</taxon>
        <taxon>Asterales</taxon>
        <taxon>Asteraceae</taxon>
        <taxon>Asteroideae</taxon>
        <taxon>Heliantheae alliance</taxon>
        <taxon>Millerieae</taxon>
        <taxon>Smallanthus</taxon>
    </lineage>
</organism>
<reference evidence="2" key="1">
    <citation type="journal article" date="2022" name="Mol. Ecol. Resour.">
        <title>The genomes of chicory, endive, great burdock and yacon provide insights into Asteraceae palaeo-polyploidization history and plant inulin production.</title>
        <authorList>
            <person name="Fan W."/>
            <person name="Wang S."/>
            <person name="Wang H."/>
            <person name="Wang A."/>
            <person name="Jiang F."/>
            <person name="Liu H."/>
            <person name="Zhao H."/>
            <person name="Xu D."/>
            <person name="Zhang Y."/>
        </authorList>
    </citation>
    <scope>NUCLEOTIDE SEQUENCE [LARGE SCALE GENOMIC DNA]</scope>
    <source>
        <strain evidence="2">cv. Yunnan</strain>
    </source>
</reference>
<name>A0ACB9EX32_9ASTR</name>
<sequence>MSDSGLDQFDYAMQLVTSAALPMVLLNVIKLNVLETIANTGPDARLSAHEIASRLSISNVDAPNMLDRMLRLLASHAIVTRGEQGYGSKVVRVYGLAPVARHFIPNEDGVSLSPLMELHQDKSAFDTWFKLQDSVLEGGTPFDKVHGTSGFEYTALNDEFNAVFNKAMVDTSVILVKEMLKYYRGFNNLKSLVDVGGGLGITLNMIVSQYPTIKGINLDLPQVIQNAPFYPGIEHVGGDMFQNIPKGDAIFMKWVLHGWSDGDCVKLLEKCYNALPDDGKVIVVEKVVPFLPDASSLVKAIINLDVVMMTQTHGGKERTEDEFQALAKLAGFREMKKIFSVCTNWVMEFYK</sequence>
<evidence type="ECO:0000313" key="1">
    <source>
        <dbReference type="EMBL" id="KAI3763291.1"/>
    </source>
</evidence>
<accession>A0ACB9EX32</accession>
<comment type="caution">
    <text evidence="1">The sequence shown here is derived from an EMBL/GenBank/DDBJ whole genome shotgun (WGS) entry which is preliminary data.</text>
</comment>
<evidence type="ECO:0000313" key="2">
    <source>
        <dbReference type="Proteomes" id="UP001056120"/>
    </source>
</evidence>
<protein>
    <submittedName>
        <fullName evidence="1">Uncharacterized protein</fullName>
    </submittedName>
</protein>
<dbReference type="EMBL" id="CM042034">
    <property type="protein sequence ID" value="KAI3763291.1"/>
    <property type="molecule type" value="Genomic_DNA"/>
</dbReference>
<proteinExistence type="predicted"/>